<gene>
    <name evidence="3" type="ORF">JF922_12770</name>
</gene>
<evidence type="ECO:0000256" key="1">
    <source>
        <dbReference type="SAM" id="Phobius"/>
    </source>
</evidence>
<reference evidence="3" key="1">
    <citation type="submission" date="2020-10" db="EMBL/GenBank/DDBJ databases">
        <title>Ca. Dormibacterota MAGs.</title>
        <authorList>
            <person name="Montgomery K."/>
        </authorList>
    </citation>
    <scope>NUCLEOTIDE SEQUENCE [LARGE SCALE GENOMIC DNA]</scope>
    <source>
        <strain evidence="3">SC8812_S17_10</strain>
    </source>
</reference>
<comment type="caution">
    <text evidence="3">The sequence shown here is derived from an EMBL/GenBank/DDBJ whole genome shotgun (WGS) entry which is preliminary data.</text>
</comment>
<evidence type="ECO:0000313" key="3">
    <source>
        <dbReference type="EMBL" id="MBJ7598941.1"/>
    </source>
</evidence>
<accession>A0A934N7W6</accession>
<evidence type="ECO:0000313" key="4">
    <source>
        <dbReference type="Proteomes" id="UP000612893"/>
    </source>
</evidence>
<feature type="domain" description="DUF4397" evidence="2">
    <location>
        <begin position="59"/>
        <end position="176"/>
    </location>
</feature>
<dbReference type="Pfam" id="PF14344">
    <property type="entry name" value="DUF4397"/>
    <property type="match status" value="1"/>
</dbReference>
<sequence>MELRRRQPAAAPVARATARPVANVRDARHLFAVAAVAALLVALAAPLQARADMPATGKAQVRLVDLSSDSQMDDFYVDGSRSWSNVAFKTVSNYIEVNPGPHTYDVRKAGSDATSAPLATIRQNAEANSFYSVMAAGWADSLRVNVYTDGSTSMPTSDVCEARFINASPDLKSIDFAVHGLDANFLKLGFMESSKYGQLPKGVYDVEMRDSDSLNVIATVKNFVAPGGHMHTLAAAGGLGQPVELVEFYDAMTADQVPAGAAHTGMGGGILGSATFSALPILPFVLIGSVLLLAGLPRPRH</sequence>
<keyword evidence="4" id="KW-1185">Reference proteome</keyword>
<feature type="transmembrane region" description="Helical" evidence="1">
    <location>
        <begin position="276"/>
        <end position="296"/>
    </location>
</feature>
<dbReference type="EMBL" id="JAEKNR010000136">
    <property type="protein sequence ID" value="MBJ7598941.1"/>
    <property type="molecule type" value="Genomic_DNA"/>
</dbReference>
<dbReference type="AlphaFoldDB" id="A0A934N7W6"/>
<keyword evidence="1" id="KW-1133">Transmembrane helix</keyword>
<dbReference type="RefSeq" id="WP_338202199.1">
    <property type="nucleotide sequence ID" value="NZ_JAEKNR010000136.1"/>
</dbReference>
<proteinExistence type="predicted"/>
<protein>
    <submittedName>
        <fullName evidence="3">DUF4397 domain-containing protein</fullName>
    </submittedName>
</protein>
<organism evidence="3 4">
    <name type="scientific">Candidatus Nephthysia bennettiae</name>
    <dbReference type="NCBI Taxonomy" id="3127016"/>
    <lineage>
        <taxon>Bacteria</taxon>
        <taxon>Bacillati</taxon>
        <taxon>Candidatus Dormiibacterota</taxon>
        <taxon>Candidatus Dormibacteria</taxon>
        <taxon>Candidatus Dormibacterales</taxon>
        <taxon>Candidatus Dormibacteraceae</taxon>
        <taxon>Candidatus Nephthysia</taxon>
    </lineage>
</organism>
<dbReference type="Proteomes" id="UP000612893">
    <property type="component" value="Unassembled WGS sequence"/>
</dbReference>
<evidence type="ECO:0000259" key="2">
    <source>
        <dbReference type="Pfam" id="PF14344"/>
    </source>
</evidence>
<keyword evidence="1" id="KW-0472">Membrane</keyword>
<name>A0A934N7W6_9BACT</name>
<dbReference type="InterPro" id="IPR025510">
    <property type="entry name" value="DUF4397"/>
</dbReference>
<keyword evidence="1" id="KW-0812">Transmembrane</keyword>